<feature type="transmembrane region" description="Helical" evidence="2">
    <location>
        <begin position="80"/>
        <end position="98"/>
    </location>
</feature>
<dbReference type="PANTHER" id="PTHR36435">
    <property type="entry name" value="SLR1288 PROTEIN"/>
    <property type="match status" value="1"/>
</dbReference>
<keyword evidence="4" id="KW-0378">Hydrolase</keyword>
<feature type="transmembrane region" description="Helical" evidence="2">
    <location>
        <begin position="118"/>
        <end position="138"/>
    </location>
</feature>
<dbReference type="GO" id="GO:0004175">
    <property type="term" value="F:endopeptidase activity"/>
    <property type="evidence" value="ECO:0007669"/>
    <property type="project" value="UniProtKB-ARBA"/>
</dbReference>
<sequence>MLKSILKQTINISMMAILFVIIQIPTMAESFWDGESLRHVNIILHTVFLVGTTILVGYFDVRMFKKFDGNNFGQRITKKNVLMTLMLTVGSQVLQFIVTWGVSSRDDADILYVLHSPLMIIVIVTLVIISSVLEELLFQGALQNGVLKRWPSLVKLTITAIIFAFLHGNGLSIGTLALFFSGLAFALILEITHDIKMSIFAHATSNVIVLVIDLIF</sequence>
<evidence type="ECO:0000256" key="2">
    <source>
        <dbReference type="SAM" id="Phobius"/>
    </source>
</evidence>
<evidence type="ECO:0000256" key="1">
    <source>
        <dbReference type="ARBA" id="ARBA00009067"/>
    </source>
</evidence>
<comment type="similarity">
    <text evidence="1">Belongs to the UPF0177 family.</text>
</comment>
<accession>A0A5R9BVT7</accession>
<dbReference type="Pfam" id="PF02517">
    <property type="entry name" value="Rce1-like"/>
    <property type="match status" value="1"/>
</dbReference>
<proteinExistence type="inferred from homology"/>
<dbReference type="PANTHER" id="PTHR36435:SF1">
    <property type="entry name" value="CAAX AMINO TERMINAL PROTEASE FAMILY PROTEIN"/>
    <property type="match status" value="1"/>
</dbReference>
<feature type="domain" description="CAAX prenyl protease 2/Lysostaphin resistance protein A-like" evidence="3">
    <location>
        <begin position="119"/>
        <end position="208"/>
    </location>
</feature>
<protein>
    <submittedName>
        <fullName evidence="4">CPBP family intramembrane metalloprotease</fullName>
    </submittedName>
</protein>
<dbReference type="InterPro" id="IPR003675">
    <property type="entry name" value="Rce1/LyrA-like_dom"/>
</dbReference>
<dbReference type="GO" id="GO:0080120">
    <property type="term" value="P:CAAX-box protein maturation"/>
    <property type="evidence" value="ECO:0007669"/>
    <property type="project" value="UniProtKB-ARBA"/>
</dbReference>
<dbReference type="OrthoDB" id="2307143at2"/>
<keyword evidence="2" id="KW-0812">Transmembrane</keyword>
<organism evidence="4 5">
    <name type="scientific">Pediococcus stilesii</name>
    <dbReference type="NCBI Taxonomy" id="331679"/>
    <lineage>
        <taxon>Bacteria</taxon>
        <taxon>Bacillati</taxon>
        <taxon>Bacillota</taxon>
        <taxon>Bacilli</taxon>
        <taxon>Lactobacillales</taxon>
        <taxon>Lactobacillaceae</taxon>
        <taxon>Pediococcus</taxon>
    </lineage>
</organism>
<dbReference type="AlphaFoldDB" id="A0A5R9BVT7"/>
<keyword evidence="2" id="KW-0472">Membrane</keyword>
<name>A0A5R9BVT7_9LACO</name>
<keyword evidence="2" id="KW-1133">Transmembrane helix</keyword>
<comment type="caution">
    <text evidence="4">The sequence shown here is derived from an EMBL/GenBank/DDBJ whole genome shotgun (WGS) entry which is preliminary data.</text>
</comment>
<evidence type="ECO:0000313" key="5">
    <source>
        <dbReference type="Proteomes" id="UP000305541"/>
    </source>
</evidence>
<dbReference type="GO" id="GO:0008237">
    <property type="term" value="F:metallopeptidase activity"/>
    <property type="evidence" value="ECO:0007669"/>
    <property type="project" value="UniProtKB-KW"/>
</dbReference>
<evidence type="ECO:0000259" key="3">
    <source>
        <dbReference type="Pfam" id="PF02517"/>
    </source>
</evidence>
<evidence type="ECO:0000313" key="4">
    <source>
        <dbReference type="EMBL" id="TLQ04393.1"/>
    </source>
</evidence>
<dbReference type="InterPro" id="IPR052710">
    <property type="entry name" value="CAAX_protease"/>
</dbReference>
<dbReference type="EMBL" id="VBTH01000007">
    <property type="protein sequence ID" value="TLQ04393.1"/>
    <property type="molecule type" value="Genomic_DNA"/>
</dbReference>
<reference evidence="4 5" key="1">
    <citation type="submission" date="2019-05" db="EMBL/GenBank/DDBJ databases">
        <title>The metagenome of a microbial culture collection derived from dairy environment covers the genomic content of the human microbiome.</title>
        <authorList>
            <person name="Roder T."/>
            <person name="Wuthrich D."/>
            <person name="Sattari Z."/>
            <person name="Von Ah U."/>
            <person name="Bar C."/>
            <person name="Ronchi F."/>
            <person name="Macpherson A.J."/>
            <person name="Ganal-Vonarburg S.C."/>
            <person name="Bruggmann R."/>
            <person name="Vergeres G."/>
        </authorList>
    </citation>
    <scope>NUCLEOTIDE SEQUENCE [LARGE SCALE GENOMIC DNA]</scope>
    <source>
        <strain evidence="4 5">FAM 18815</strain>
    </source>
</reference>
<gene>
    <name evidence="4" type="ORF">FEZ51_04845</name>
</gene>
<keyword evidence="4" id="KW-0645">Protease</keyword>
<feature type="transmembrane region" description="Helical" evidence="2">
    <location>
        <begin position="12"/>
        <end position="28"/>
    </location>
</feature>
<feature type="transmembrane region" description="Helical" evidence="2">
    <location>
        <begin position="173"/>
        <end position="192"/>
    </location>
</feature>
<dbReference type="Proteomes" id="UP000305541">
    <property type="component" value="Unassembled WGS sequence"/>
</dbReference>
<keyword evidence="4" id="KW-0482">Metalloprotease</keyword>
<feature type="transmembrane region" description="Helical" evidence="2">
    <location>
        <begin position="40"/>
        <end position="59"/>
    </location>
</feature>
<dbReference type="RefSeq" id="WP_138474213.1">
    <property type="nucleotide sequence ID" value="NZ_VBTH01000007.1"/>
</dbReference>
<dbReference type="GO" id="GO:0006508">
    <property type="term" value="P:proteolysis"/>
    <property type="evidence" value="ECO:0007669"/>
    <property type="project" value="UniProtKB-KW"/>
</dbReference>